<dbReference type="EMBL" id="JACEIK010001145">
    <property type="protein sequence ID" value="MCD7466456.1"/>
    <property type="molecule type" value="Genomic_DNA"/>
</dbReference>
<reference evidence="1 2" key="1">
    <citation type="journal article" date="2021" name="BMC Genomics">
        <title>Datura genome reveals duplications of psychoactive alkaloid biosynthetic genes and high mutation rate following tissue culture.</title>
        <authorList>
            <person name="Rajewski A."/>
            <person name="Carter-House D."/>
            <person name="Stajich J."/>
            <person name="Litt A."/>
        </authorList>
    </citation>
    <scope>NUCLEOTIDE SEQUENCE [LARGE SCALE GENOMIC DNA]</scope>
    <source>
        <strain evidence="1">AR-01</strain>
    </source>
</reference>
<accession>A0ABS8T6G5</accession>
<evidence type="ECO:0000313" key="2">
    <source>
        <dbReference type="Proteomes" id="UP000823775"/>
    </source>
</evidence>
<evidence type="ECO:0000313" key="1">
    <source>
        <dbReference type="EMBL" id="MCD7466456.1"/>
    </source>
</evidence>
<protein>
    <submittedName>
        <fullName evidence="1">Uncharacterized protein</fullName>
    </submittedName>
</protein>
<proteinExistence type="predicted"/>
<comment type="caution">
    <text evidence="1">The sequence shown here is derived from an EMBL/GenBank/DDBJ whole genome shotgun (WGS) entry which is preliminary data.</text>
</comment>
<sequence>MDEYGLYNLSRSARNKTGSILKSEYQGHMKKMKEVRIRLKNTLALSKAPQGMSAEVALFEKNRIFEVLASCDASDIASNIVLVHFWPIRPATSIYNKLLNDDWSWNIELSDVDKSALLNVSINVKANPIDIGLRATDELGGSPRV</sequence>
<keyword evidence="2" id="KW-1185">Reference proteome</keyword>
<dbReference type="Proteomes" id="UP000823775">
    <property type="component" value="Unassembled WGS sequence"/>
</dbReference>
<organism evidence="1 2">
    <name type="scientific">Datura stramonium</name>
    <name type="common">Jimsonweed</name>
    <name type="synonym">Common thornapple</name>
    <dbReference type="NCBI Taxonomy" id="4076"/>
    <lineage>
        <taxon>Eukaryota</taxon>
        <taxon>Viridiplantae</taxon>
        <taxon>Streptophyta</taxon>
        <taxon>Embryophyta</taxon>
        <taxon>Tracheophyta</taxon>
        <taxon>Spermatophyta</taxon>
        <taxon>Magnoliopsida</taxon>
        <taxon>eudicotyledons</taxon>
        <taxon>Gunneridae</taxon>
        <taxon>Pentapetalae</taxon>
        <taxon>asterids</taxon>
        <taxon>lamiids</taxon>
        <taxon>Solanales</taxon>
        <taxon>Solanaceae</taxon>
        <taxon>Solanoideae</taxon>
        <taxon>Datureae</taxon>
        <taxon>Datura</taxon>
    </lineage>
</organism>
<name>A0ABS8T6G5_DATST</name>
<gene>
    <name evidence="1" type="ORF">HAX54_003187</name>
</gene>